<dbReference type="AlphaFoldDB" id="A0A6J1LI96"/>
<keyword evidence="3" id="KW-0813">Transport</keyword>
<comment type="similarity">
    <text evidence="2">Belongs to the ATPase d subunit family.</text>
</comment>
<dbReference type="GO" id="GO:0005743">
    <property type="term" value="C:mitochondrial inner membrane"/>
    <property type="evidence" value="ECO:0007669"/>
    <property type="project" value="UniProtKB-SubCell"/>
</dbReference>
<keyword evidence="8" id="KW-0496">Mitochondrion</keyword>
<keyword evidence="9" id="KW-0472">Membrane</keyword>
<comment type="subcellular location">
    <subcellularLocation>
        <location evidence="1">Mitochondrion inner membrane</location>
    </subcellularLocation>
</comment>
<evidence type="ECO:0000256" key="8">
    <source>
        <dbReference type="ARBA" id="ARBA00023128"/>
    </source>
</evidence>
<keyword evidence="10" id="KW-0175">Coiled coil</keyword>
<dbReference type="SUPFAM" id="SSF161065">
    <property type="entry name" value="ATP synthase D chain-like"/>
    <property type="match status" value="1"/>
</dbReference>
<accession>A0A6J1LI96</accession>
<sequence length="663" mass="74239">MWEGFVKCLGKSKGSTECGVELSELYKRVPHNQRKQFKQFANITNEYKSRLEKFPSQMPAIDWTYYRENVRKEMVSWVDEFEKKYERLDNMFANRHSLIDHSKYFGESEELTKCVEHEIEKYKEESNKRIKELEKKMEHLKMMKSYNEMTMEEFCFSHPNEAPDFINKPTFWPHTPEEQKPGPAEEVLPEAGNEPKSKGDTPDPKDGKPKKTPPTPPTGAAPAKNDKPQPKKEKKEVKTSDESTSEVKKTEAKTSEVKKAEAQGSEPKAATGKDESKTESQAVDYALELASQGIEFAKTAVEKTIALFRSVLLKAGEKRKQVAETAAAERLKKQTVEPPKKPIEPDEDDISKREAQFNICNKTIIQGDDTAKADVKPHHVDLEITSDTPEEKEAKKRKIKEKENEKKCMPRQKSEAEEEEKDECQEKKRVCVLPVEKTEETVKPCPKPKEKIDPCSRKPPTSDASTVGAPTMFNVSTQNTVGGTDALGLEDTKSVIGKHNVNVSNESNDDTGDQSKSGQEMHVITSTKTLQSDIYKSSKDISDQARSGQLNAESVAKFVFEMASSTAALLSEAKNIIEKVEQDKSGLDLEAAYQEAESKVTAALNHAYMALDSAKGLAKQSGIGDNDAVALIEKHAMLAQLLAYRAIAMKKEIAKLLADLRGK</sequence>
<gene>
    <name evidence="13" type="primary">LOC111594120</name>
</gene>
<name>A0A6J1LI96_DROHY</name>
<feature type="coiled-coil region" evidence="10">
    <location>
        <begin position="116"/>
        <end position="143"/>
    </location>
</feature>
<feature type="region of interest" description="Disordered" evidence="11">
    <location>
        <begin position="380"/>
        <end position="426"/>
    </location>
</feature>
<evidence type="ECO:0000256" key="9">
    <source>
        <dbReference type="ARBA" id="ARBA00023136"/>
    </source>
</evidence>
<dbReference type="GO" id="GO:0015078">
    <property type="term" value="F:proton transmembrane transporter activity"/>
    <property type="evidence" value="ECO:0007669"/>
    <property type="project" value="InterPro"/>
</dbReference>
<evidence type="ECO:0000313" key="13">
    <source>
        <dbReference type="RefSeq" id="XP_023163048.2"/>
    </source>
</evidence>
<evidence type="ECO:0000256" key="7">
    <source>
        <dbReference type="ARBA" id="ARBA00023065"/>
    </source>
</evidence>
<feature type="region of interest" description="Disordered" evidence="11">
    <location>
        <begin position="501"/>
        <end position="521"/>
    </location>
</feature>
<dbReference type="OMA" id="MTMEEFC"/>
<evidence type="ECO:0000256" key="3">
    <source>
        <dbReference type="ARBA" id="ARBA00022448"/>
    </source>
</evidence>
<keyword evidence="5" id="KW-0375">Hydrogen ion transport</keyword>
<evidence type="ECO:0000313" key="12">
    <source>
        <dbReference type="Proteomes" id="UP000504633"/>
    </source>
</evidence>
<evidence type="ECO:0000256" key="2">
    <source>
        <dbReference type="ARBA" id="ARBA00006842"/>
    </source>
</evidence>
<organism evidence="12 13">
    <name type="scientific">Drosophila hydei</name>
    <name type="common">Fruit fly</name>
    <dbReference type="NCBI Taxonomy" id="7224"/>
    <lineage>
        <taxon>Eukaryota</taxon>
        <taxon>Metazoa</taxon>
        <taxon>Ecdysozoa</taxon>
        <taxon>Arthropoda</taxon>
        <taxon>Hexapoda</taxon>
        <taxon>Insecta</taxon>
        <taxon>Pterygota</taxon>
        <taxon>Neoptera</taxon>
        <taxon>Endopterygota</taxon>
        <taxon>Diptera</taxon>
        <taxon>Brachycera</taxon>
        <taxon>Muscomorpha</taxon>
        <taxon>Ephydroidea</taxon>
        <taxon>Drosophilidae</taxon>
        <taxon>Drosophila</taxon>
    </lineage>
</organism>
<feature type="region of interest" description="Disordered" evidence="11">
    <location>
        <begin position="438"/>
        <end position="470"/>
    </location>
</feature>
<dbReference type="Pfam" id="PF05873">
    <property type="entry name" value="Mt_ATP-synt_D"/>
    <property type="match status" value="1"/>
</dbReference>
<dbReference type="PANTHER" id="PTHR12700">
    <property type="entry name" value="ATP SYNTHASE SUBUNIT D, MITOCHONDRIAL"/>
    <property type="match status" value="1"/>
</dbReference>
<dbReference type="Gene3D" id="6.10.280.70">
    <property type="match status" value="1"/>
</dbReference>
<feature type="compositionally biased region" description="Basic and acidic residues" evidence="11">
    <location>
        <begin position="389"/>
        <end position="415"/>
    </location>
</feature>
<proteinExistence type="inferred from homology"/>
<dbReference type="RefSeq" id="XP_023163048.2">
    <property type="nucleotide sequence ID" value="XM_023307280.2"/>
</dbReference>
<dbReference type="OrthoDB" id="35799at2759"/>
<evidence type="ECO:0000256" key="4">
    <source>
        <dbReference type="ARBA" id="ARBA00022547"/>
    </source>
</evidence>
<feature type="region of interest" description="Disordered" evidence="11">
    <location>
        <begin position="166"/>
        <end position="279"/>
    </location>
</feature>
<dbReference type="InterPro" id="IPR008689">
    <property type="entry name" value="ATP_synth_F0_dsu_mt"/>
</dbReference>
<dbReference type="InterPro" id="IPR036228">
    <property type="entry name" value="ATP_synth_F0_dsu_sf_mt"/>
</dbReference>
<dbReference type="Proteomes" id="UP000504633">
    <property type="component" value="Unplaced"/>
</dbReference>
<feature type="compositionally biased region" description="Basic and acidic residues" evidence="11">
    <location>
        <begin position="193"/>
        <end position="209"/>
    </location>
</feature>
<feature type="region of interest" description="Disordered" evidence="11">
    <location>
        <begin position="323"/>
        <end position="352"/>
    </location>
</feature>
<protein>
    <submittedName>
        <fullName evidence="13">Nucleolin</fullName>
    </submittedName>
</protein>
<feature type="compositionally biased region" description="Basic and acidic residues" evidence="11">
    <location>
        <begin position="438"/>
        <end position="456"/>
    </location>
</feature>
<dbReference type="GO" id="GO:0045259">
    <property type="term" value="C:proton-transporting ATP synthase complex"/>
    <property type="evidence" value="ECO:0007669"/>
    <property type="project" value="UniProtKB-KW"/>
</dbReference>
<evidence type="ECO:0000256" key="10">
    <source>
        <dbReference type="SAM" id="Coils"/>
    </source>
</evidence>
<evidence type="ECO:0000256" key="1">
    <source>
        <dbReference type="ARBA" id="ARBA00004273"/>
    </source>
</evidence>
<evidence type="ECO:0000256" key="6">
    <source>
        <dbReference type="ARBA" id="ARBA00022792"/>
    </source>
</evidence>
<dbReference type="GeneID" id="111594120"/>
<keyword evidence="7" id="KW-0406">Ion transport</keyword>
<evidence type="ECO:0000256" key="11">
    <source>
        <dbReference type="SAM" id="MobiDB-lite"/>
    </source>
</evidence>
<dbReference type="KEGG" id="dhe:111594120"/>
<keyword evidence="12" id="KW-1185">Reference proteome</keyword>
<reference evidence="13" key="1">
    <citation type="submission" date="2025-08" db="UniProtKB">
        <authorList>
            <consortium name="RefSeq"/>
        </authorList>
    </citation>
    <scope>IDENTIFICATION</scope>
    <source>
        <strain evidence="13">15085-1641.00</strain>
        <tissue evidence="13">Whole body</tissue>
    </source>
</reference>
<feature type="compositionally biased region" description="Basic and acidic residues" evidence="11">
    <location>
        <begin position="224"/>
        <end position="261"/>
    </location>
</feature>
<dbReference type="GO" id="GO:0015986">
    <property type="term" value="P:proton motive force-driven ATP synthesis"/>
    <property type="evidence" value="ECO:0007669"/>
    <property type="project" value="InterPro"/>
</dbReference>
<keyword evidence="6" id="KW-0999">Mitochondrion inner membrane</keyword>
<evidence type="ECO:0000256" key="5">
    <source>
        <dbReference type="ARBA" id="ARBA00022781"/>
    </source>
</evidence>
<keyword evidence="4" id="KW-0138">CF(0)</keyword>